<keyword evidence="4 9" id="KW-0805">Transcription regulation</keyword>
<feature type="compositionally biased region" description="Polar residues" evidence="10">
    <location>
        <begin position="83"/>
        <end position="95"/>
    </location>
</feature>
<dbReference type="EMBL" id="CACSLK010027751">
    <property type="protein sequence ID" value="CAA0827192.1"/>
    <property type="molecule type" value="Genomic_DNA"/>
</dbReference>
<accession>A0A9N7RGL4</accession>
<evidence type="ECO:0000256" key="4">
    <source>
        <dbReference type="ARBA" id="ARBA00023015"/>
    </source>
</evidence>
<keyword evidence="7 8" id="KW-0539">Nucleus</keyword>
<evidence type="ECO:0000313" key="12">
    <source>
        <dbReference type="EMBL" id="CAA0827192.1"/>
    </source>
</evidence>
<feature type="region of interest" description="Disordered" evidence="10">
    <location>
        <begin position="1"/>
        <end position="27"/>
    </location>
</feature>
<keyword evidence="3 9" id="KW-0862">Zinc</keyword>
<evidence type="ECO:0000256" key="3">
    <source>
        <dbReference type="ARBA" id="ARBA00022833"/>
    </source>
</evidence>
<feature type="domain" description="Dof-type" evidence="11">
    <location>
        <begin position="27"/>
        <end position="81"/>
    </location>
</feature>
<evidence type="ECO:0000313" key="13">
    <source>
        <dbReference type="Proteomes" id="UP001153555"/>
    </source>
</evidence>
<feature type="compositionally biased region" description="Basic and acidic residues" evidence="10">
    <location>
        <begin position="253"/>
        <end position="268"/>
    </location>
</feature>
<dbReference type="OrthoDB" id="1927254at2759"/>
<evidence type="ECO:0000256" key="8">
    <source>
        <dbReference type="PROSITE-ProRule" id="PRU00071"/>
    </source>
</evidence>
<dbReference type="PANTHER" id="PTHR31992">
    <property type="entry name" value="DOF ZINC FINGER PROTEIN DOF1.4-RELATED"/>
    <property type="match status" value="1"/>
</dbReference>
<evidence type="ECO:0000256" key="6">
    <source>
        <dbReference type="ARBA" id="ARBA00023163"/>
    </source>
</evidence>
<dbReference type="Proteomes" id="UP001153555">
    <property type="component" value="Unassembled WGS sequence"/>
</dbReference>
<evidence type="ECO:0000256" key="2">
    <source>
        <dbReference type="ARBA" id="ARBA00022771"/>
    </source>
</evidence>
<keyword evidence="1 9" id="KW-0479">Metal-binding</keyword>
<sequence length="287" mass="30971">MGGGARATTLMEKKGGGMRPPQKEQALNCPRCHSTNTKFCYYNNYSLTQPRYLCKTCRRYWTEGGTLRNVPVGGGSRKHKKSVPTSSSDHMSFSSQKFDLNPPTIPQFPTHLHQQNPKILDQARDLNLGFHGYTHGLPHFLDYPKVEGKDVISSASSSSSSAQLSFARSGNHHHDPAARGIMTNSFFPNVAPAALDQANSSNALFGPGFLFQECKPFSIDGIVSGPSGYANAKPSAVEENGDGGTLMFTLGDTNKRDSSTSEAQDKGSNENNSNGFWNGMLGGGGSW</sequence>
<dbReference type="GO" id="GO:0003677">
    <property type="term" value="F:DNA binding"/>
    <property type="evidence" value="ECO:0007669"/>
    <property type="project" value="UniProtKB-UniRule"/>
</dbReference>
<comment type="function">
    <text evidence="9">Transcription factor that binds specifically to a 5'-AA[AG]G-3' consensus core sequence.</text>
</comment>
<name>A0A9N7RGL4_STRHE</name>
<feature type="region of interest" description="Disordered" evidence="10">
    <location>
        <begin position="233"/>
        <end position="287"/>
    </location>
</feature>
<dbReference type="AlphaFoldDB" id="A0A9N7RGL4"/>
<feature type="region of interest" description="Disordered" evidence="10">
    <location>
        <begin position="72"/>
        <end position="95"/>
    </location>
</feature>
<gene>
    <name evidence="12" type="ORF">SHERM_22887</name>
</gene>
<keyword evidence="5 8" id="KW-0238">DNA-binding</keyword>
<dbReference type="PROSITE" id="PS50884">
    <property type="entry name" value="ZF_DOF_2"/>
    <property type="match status" value="1"/>
</dbReference>
<comment type="subcellular location">
    <subcellularLocation>
        <location evidence="8 9">Nucleus</location>
    </subcellularLocation>
</comment>
<evidence type="ECO:0000256" key="10">
    <source>
        <dbReference type="SAM" id="MobiDB-lite"/>
    </source>
</evidence>
<dbReference type="GO" id="GO:0008270">
    <property type="term" value="F:zinc ion binding"/>
    <property type="evidence" value="ECO:0007669"/>
    <property type="project" value="UniProtKB-KW"/>
</dbReference>
<dbReference type="GO" id="GO:0005634">
    <property type="term" value="C:nucleus"/>
    <property type="evidence" value="ECO:0007669"/>
    <property type="project" value="UniProtKB-SubCell"/>
</dbReference>
<keyword evidence="2 8" id="KW-0863">Zinc-finger</keyword>
<evidence type="ECO:0000256" key="5">
    <source>
        <dbReference type="ARBA" id="ARBA00023125"/>
    </source>
</evidence>
<dbReference type="InterPro" id="IPR003851">
    <property type="entry name" value="Znf_Dof"/>
</dbReference>
<evidence type="ECO:0000256" key="1">
    <source>
        <dbReference type="ARBA" id="ARBA00022723"/>
    </source>
</evidence>
<dbReference type="PROSITE" id="PS01361">
    <property type="entry name" value="ZF_DOF_1"/>
    <property type="match status" value="1"/>
</dbReference>
<organism evidence="12 13">
    <name type="scientific">Striga hermonthica</name>
    <name type="common">Purple witchweed</name>
    <name type="synonym">Buchnera hermonthica</name>
    <dbReference type="NCBI Taxonomy" id="68872"/>
    <lineage>
        <taxon>Eukaryota</taxon>
        <taxon>Viridiplantae</taxon>
        <taxon>Streptophyta</taxon>
        <taxon>Embryophyta</taxon>
        <taxon>Tracheophyta</taxon>
        <taxon>Spermatophyta</taxon>
        <taxon>Magnoliopsida</taxon>
        <taxon>eudicotyledons</taxon>
        <taxon>Gunneridae</taxon>
        <taxon>Pentapetalae</taxon>
        <taxon>asterids</taxon>
        <taxon>lamiids</taxon>
        <taxon>Lamiales</taxon>
        <taxon>Orobanchaceae</taxon>
        <taxon>Buchnereae</taxon>
        <taxon>Striga</taxon>
    </lineage>
</organism>
<keyword evidence="13" id="KW-1185">Reference proteome</keyword>
<dbReference type="PANTHER" id="PTHR31992:SF301">
    <property type="entry name" value="DOF ZINC FINGER PROTEIN DOF3.7"/>
    <property type="match status" value="1"/>
</dbReference>
<reference evidence="12" key="1">
    <citation type="submission" date="2019-12" db="EMBL/GenBank/DDBJ databases">
        <authorList>
            <person name="Scholes J."/>
        </authorList>
    </citation>
    <scope>NUCLEOTIDE SEQUENCE</scope>
</reference>
<evidence type="ECO:0000256" key="7">
    <source>
        <dbReference type="ARBA" id="ARBA00023242"/>
    </source>
</evidence>
<comment type="caution">
    <text evidence="12">The sequence shown here is derived from an EMBL/GenBank/DDBJ whole genome shotgun (WGS) entry which is preliminary data.</text>
</comment>
<protein>
    <recommendedName>
        <fullName evidence="9">Dof zinc finger protein</fullName>
    </recommendedName>
</protein>
<proteinExistence type="predicted"/>
<evidence type="ECO:0000256" key="9">
    <source>
        <dbReference type="RuleBase" id="RU369094"/>
    </source>
</evidence>
<dbReference type="InterPro" id="IPR045174">
    <property type="entry name" value="Dof"/>
</dbReference>
<dbReference type="GO" id="GO:0003700">
    <property type="term" value="F:DNA-binding transcription factor activity"/>
    <property type="evidence" value="ECO:0007669"/>
    <property type="project" value="UniProtKB-UniRule"/>
</dbReference>
<dbReference type="Pfam" id="PF02701">
    <property type="entry name" value="Zn_ribbon_Dof"/>
    <property type="match status" value="1"/>
</dbReference>
<keyword evidence="6 9" id="KW-0804">Transcription</keyword>
<evidence type="ECO:0000259" key="11">
    <source>
        <dbReference type="PROSITE" id="PS50884"/>
    </source>
</evidence>